<gene>
    <name evidence="2" type="ORF">BFAG_01879</name>
</gene>
<dbReference type="Proteomes" id="UP000005101">
    <property type="component" value="Unassembled WGS sequence"/>
</dbReference>
<sequence length="124" mass="14380">GHIAIRRAKQGRKNGAWNQAYTYYFDVHKCQCCSKREGCYKPGAKSKTYSVPIKTDEQQQQIEFQQTERFKEKAAERYKIEAKNAELKQVYGYDRAQSYGLSCMKMQGAMAIFAANLKRILKFS</sequence>
<dbReference type="Pfam" id="PF13751">
    <property type="entry name" value="DDE_Tnp_1_6"/>
    <property type="match status" value="1"/>
</dbReference>
<evidence type="ECO:0000259" key="1">
    <source>
        <dbReference type="Pfam" id="PF13751"/>
    </source>
</evidence>
<accession>A0ABN0BJX0</accession>
<protein>
    <recommendedName>
        <fullName evidence="1">Transposase DDE domain-containing protein</fullName>
    </recommendedName>
</protein>
<keyword evidence="3" id="KW-1185">Reference proteome</keyword>
<dbReference type="EMBL" id="EQ973213">
    <property type="protein sequence ID" value="EFR53184.1"/>
    <property type="molecule type" value="Genomic_DNA"/>
</dbReference>
<organism evidence="2 3">
    <name type="scientific">Bacteroides fragilis 3_1_12</name>
    <dbReference type="NCBI Taxonomy" id="457424"/>
    <lineage>
        <taxon>Bacteria</taxon>
        <taxon>Pseudomonadati</taxon>
        <taxon>Bacteroidota</taxon>
        <taxon>Bacteroidia</taxon>
        <taxon>Bacteroidales</taxon>
        <taxon>Bacteroidaceae</taxon>
        <taxon>Bacteroides</taxon>
    </lineage>
</organism>
<evidence type="ECO:0000313" key="2">
    <source>
        <dbReference type="EMBL" id="EFR53184.1"/>
    </source>
</evidence>
<proteinExistence type="predicted"/>
<dbReference type="RefSeq" id="WP_005777691.1">
    <property type="nucleotide sequence ID" value="NZ_EQ973213.1"/>
</dbReference>
<feature type="non-terminal residue" evidence="2">
    <location>
        <position position="1"/>
    </location>
</feature>
<name>A0ABN0BJX0_BACFG</name>
<dbReference type="InterPro" id="IPR025668">
    <property type="entry name" value="Tnp_DDE_dom"/>
</dbReference>
<feature type="domain" description="Transposase DDE" evidence="1">
    <location>
        <begin position="15"/>
        <end position="120"/>
    </location>
</feature>
<evidence type="ECO:0000313" key="3">
    <source>
        <dbReference type="Proteomes" id="UP000005101"/>
    </source>
</evidence>
<reference evidence="2 3" key="1">
    <citation type="submission" date="2008-12" db="EMBL/GenBank/DDBJ databases">
        <title>Annotation of Bacteroides fragilis strain 3_1_12.</title>
        <authorList>
            <consortium name="The Broad Institute Genome Sequencing Platform"/>
            <person name="Ward D."/>
            <person name="Young S.K."/>
            <person name="Kodira C.D."/>
            <person name="Zeng Q."/>
            <person name="Koehrsen M."/>
            <person name="Alvarado L."/>
            <person name="Berlin A."/>
            <person name="Borenstein D."/>
            <person name="Chen Z."/>
            <person name="Engels R."/>
            <person name="Freedman E."/>
            <person name="Gellesch M."/>
            <person name="Goldberg J."/>
            <person name="Griggs A."/>
            <person name="Gujja S."/>
            <person name="Heiman D."/>
            <person name="Hepburn T."/>
            <person name="Howarth C."/>
            <person name="Jen D."/>
            <person name="Larson L."/>
            <person name="Lewis B."/>
            <person name="Mehta T."/>
            <person name="Park D."/>
            <person name="Pearson M."/>
            <person name="Roberts A."/>
            <person name="Saif S."/>
            <person name="Shea T."/>
            <person name="Shenoy N."/>
            <person name="Sisk P."/>
            <person name="Stolte C."/>
            <person name="Sykes S."/>
            <person name="Walk T."/>
            <person name="White J."/>
            <person name="Yandava C."/>
            <person name="Allen-Vercoe E."/>
            <person name="Strauss J."/>
            <person name="Ambrose C."/>
            <person name="Lander E."/>
            <person name="Nusbaum C."/>
            <person name="Galagan J."/>
            <person name="Birren B."/>
        </authorList>
    </citation>
    <scope>NUCLEOTIDE SEQUENCE [LARGE SCALE GENOMIC DNA]</scope>
    <source>
        <strain evidence="2 3">3_1_12</strain>
    </source>
</reference>